<proteinExistence type="inferred from homology"/>
<comment type="similarity">
    <text evidence="1">Belongs to the YciI family.</text>
</comment>
<accession>A0AAX2EFP2</accession>
<dbReference type="Gene3D" id="3.30.70.1060">
    <property type="entry name" value="Dimeric alpha+beta barrel"/>
    <property type="match status" value="1"/>
</dbReference>
<dbReference type="KEGG" id="tap:GZ22_15630"/>
<reference evidence="3 5" key="1">
    <citation type="submission" date="2014-07" db="EMBL/GenBank/DDBJ databases">
        <title>Complete genome sequence of a moderately halophilic bacterium Terribacillus aidingensis MP602, isolated from Cryptomeria fortunei in Tianmu mountain in China.</title>
        <authorList>
            <person name="Wang Y."/>
            <person name="Lu P."/>
            <person name="Zhang L."/>
        </authorList>
    </citation>
    <scope>NUCLEOTIDE SEQUENCE [LARGE SCALE GENOMIC DNA]</scope>
    <source>
        <strain evidence="3 5">MP602</strain>
    </source>
</reference>
<dbReference type="PANTHER" id="PTHR37828">
    <property type="entry name" value="GSR2449 PROTEIN"/>
    <property type="match status" value="1"/>
</dbReference>
<feature type="domain" description="YCII-related" evidence="2">
    <location>
        <begin position="14"/>
        <end position="83"/>
    </location>
</feature>
<protein>
    <recommendedName>
        <fullName evidence="2">YCII-related domain-containing protein</fullName>
    </recommendedName>
</protein>
<organism evidence="3 5">
    <name type="scientific">Terribacillus saccharophilus</name>
    <dbReference type="NCBI Taxonomy" id="361277"/>
    <lineage>
        <taxon>Bacteria</taxon>
        <taxon>Bacillati</taxon>
        <taxon>Bacillota</taxon>
        <taxon>Bacilli</taxon>
        <taxon>Bacillales</taxon>
        <taxon>Bacillaceae</taxon>
        <taxon>Terribacillus</taxon>
    </lineage>
</organism>
<dbReference type="SUPFAM" id="SSF54909">
    <property type="entry name" value="Dimeric alpha+beta barrel"/>
    <property type="match status" value="1"/>
</dbReference>
<dbReference type="RefSeq" id="WP_038564205.1">
    <property type="nucleotide sequence ID" value="NZ_CP008876.1"/>
</dbReference>
<dbReference type="InterPro" id="IPR005545">
    <property type="entry name" value="YCII"/>
</dbReference>
<evidence type="ECO:0000313" key="5">
    <source>
        <dbReference type="Proteomes" id="UP000027980"/>
    </source>
</evidence>
<evidence type="ECO:0000313" key="6">
    <source>
        <dbReference type="Proteomes" id="UP000199735"/>
    </source>
</evidence>
<accession>A0A075LP70</accession>
<name>A0A075LP70_9BACI</name>
<dbReference type="Proteomes" id="UP000027980">
    <property type="component" value="Chromosome"/>
</dbReference>
<dbReference type="GeneID" id="34220951"/>
<dbReference type="InterPro" id="IPR011008">
    <property type="entry name" value="Dimeric_a/b-barrel"/>
</dbReference>
<evidence type="ECO:0000256" key="1">
    <source>
        <dbReference type="ARBA" id="ARBA00007689"/>
    </source>
</evidence>
<dbReference type="EMBL" id="FOCD01000002">
    <property type="protein sequence ID" value="SEN30466.1"/>
    <property type="molecule type" value="Genomic_DNA"/>
</dbReference>
<gene>
    <name evidence="3" type="ORF">GZ22_15630</name>
    <name evidence="4" type="ORF">SAMN04489762_1917</name>
</gene>
<dbReference type="AlphaFoldDB" id="A0A075LP70"/>
<dbReference type="EMBL" id="CP008876">
    <property type="protein sequence ID" value="AIF67921.1"/>
    <property type="molecule type" value="Genomic_DNA"/>
</dbReference>
<evidence type="ECO:0000259" key="2">
    <source>
        <dbReference type="Pfam" id="PF03795"/>
    </source>
</evidence>
<dbReference type="Proteomes" id="UP000199735">
    <property type="component" value="Unassembled WGS sequence"/>
</dbReference>
<dbReference type="PANTHER" id="PTHR37828:SF1">
    <property type="entry name" value="YCII-RELATED DOMAIN-CONTAINING PROTEIN"/>
    <property type="match status" value="1"/>
</dbReference>
<dbReference type="HOGENOM" id="CLU_110355_7_1_9"/>
<evidence type="ECO:0000313" key="3">
    <source>
        <dbReference type="EMBL" id="AIF67921.1"/>
    </source>
</evidence>
<dbReference type="Pfam" id="PF03795">
    <property type="entry name" value="YCII"/>
    <property type="match status" value="1"/>
</dbReference>
<reference evidence="4 6" key="2">
    <citation type="submission" date="2016-10" db="EMBL/GenBank/DDBJ databases">
        <authorList>
            <person name="Varghese N."/>
            <person name="Submissions S."/>
        </authorList>
    </citation>
    <scope>NUCLEOTIDE SEQUENCE [LARGE SCALE GENOMIC DNA]</scope>
    <source>
        <strain evidence="4 6">DSM 21619</strain>
    </source>
</reference>
<dbReference type="OrthoDB" id="162319at2"/>
<evidence type="ECO:0000313" key="4">
    <source>
        <dbReference type="EMBL" id="SEN30466.1"/>
    </source>
</evidence>
<sequence>MKYFAAFLKMEKPELNQQYRQAHLDFLADLDEKGFIFARGAFADGAGGLVIYQTEDEAEARALAEEDPYLVNGVRSLDLHEWNKM</sequence>